<dbReference type="AlphaFoldDB" id="A0A940IFF0"/>
<dbReference type="InterPro" id="IPR058625">
    <property type="entry name" value="MdtA-like_BSH"/>
</dbReference>
<evidence type="ECO:0000259" key="4">
    <source>
        <dbReference type="Pfam" id="PF25989"/>
    </source>
</evidence>
<feature type="domain" description="YknX-like C-terminal permuted SH3-like" evidence="4">
    <location>
        <begin position="266"/>
        <end position="335"/>
    </location>
</feature>
<feature type="domain" description="Multidrug resistance protein MdtA-like barrel-sandwich hybrid" evidence="2">
    <location>
        <begin position="62"/>
        <end position="172"/>
    </location>
</feature>
<reference evidence="5" key="2">
    <citation type="journal article" date="2021" name="PeerJ">
        <title>Extensive microbial diversity within the chicken gut microbiome revealed by metagenomics and culture.</title>
        <authorList>
            <person name="Gilroy R."/>
            <person name="Ravi A."/>
            <person name="Getino M."/>
            <person name="Pursley I."/>
            <person name="Horton D.L."/>
            <person name="Alikhan N.F."/>
            <person name="Baker D."/>
            <person name="Gharbi K."/>
            <person name="Hall N."/>
            <person name="Watson M."/>
            <person name="Adriaenssens E.M."/>
            <person name="Foster-Nyarko E."/>
            <person name="Jarju S."/>
            <person name="Secka A."/>
            <person name="Antonio M."/>
            <person name="Oren A."/>
            <person name="Chaudhuri R.R."/>
            <person name="La Ragione R."/>
            <person name="Hildebrand F."/>
            <person name="Pallen M.J."/>
        </authorList>
    </citation>
    <scope>NUCLEOTIDE SEQUENCE</scope>
    <source>
        <strain evidence="5">3924</strain>
    </source>
</reference>
<dbReference type="Pfam" id="PF25917">
    <property type="entry name" value="BSH_RND"/>
    <property type="match status" value="1"/>
</dbReference>
<evidence type="ECO:0000256" key="1">
    <source>
        <dbReference type="ARBA" id="ARBA00009477"/>
    </source>
</evidence>
<dbReference type="Pfam" id="PF25954">
    <property type="entry name" value="Beta-barrel_RND_2"/>
    <property type="match status" value="1"/>
</dbReference>
<dbReference type="PROSITE" id="PS51257">
    <property type="entry name" value="PROKAR_LIPOPROTEIN"/>
    <property type="match status" value="1"/>
</dbReference>
<name>A0A940IFF0_9BACT</name>
<evidence type="ECO:0000313" key="6">
    <source>
        <dbReference type="Proteomes" id="UP000712007"/>
    </source>
</evidence>
<protein>
    <submittedName>
        <fullName evidence="5">Efflux RND transporter periplasmic adaptor subunit</fullName>
    </submittedName>
</protein>
<sequence>MNRVKKVSAVLLAALALVSCGKKDAEAAKSEDTLREKVEVQKLEEREIAREINLSAILEGYETVNIAPSVTGIIEHIYVEEGDHVRKGDSLVRMDQYQYKTTKLAFANLGVEMNRVSALRETGSISEQTYDQTKLSYDQTEENLAFLESNTYVKAPMSGVISAKNYEDGELYSGQPVLVLTQIARLKAKVAVPESYFPLVKEGMKMEVRSDIYPDKVFNATVEIVYPTIDATSHTFHIKLDIPNSELLLRPGMYVQTHLELNKVNAIVVPYQAVMKLQGSNDRYVFLNDNGTAKRVGVKMGQRFDDHVEIISDEIHAGDELVVTGQARLVDGVKLSIVK</sequence>
<dbReference type="NCBIfam" id="TIGR01730">
    <property type="entry name" value="RND_mfp"/>
    <property type="match status" value="1"/>
</dbReference>
<dbReference type="EMBL" id="JADIMV010000135">
    <property type="protein sequence ID" value="MBO8440567.1"/>
    <property type="molecule type" value="Genomic_DNA"/>
</dbReference>
<evidence type="ECO:0000259" key="3">
    <source>
        <dbReference type="Pfam" id="PF25954"/>
    </source>
</evidence>
<dbReference type="GO" id="GO:0015562">
    <property type="term" value="F:efflux transmembrane transporter activity"/>
    <property type="evidence" value="ECO:0007669"/>
    <property type="project" value="TreeGrafter"/>
</dbReference>
<dbReference type="Pfam" id="PF25989">
    <property type="entry name" value="YknX_C"/>
    <property type="match status" value="1"/>
</dbReference>
<dbReference type="InterPro" id="IPR006143">
    <property type="entry name" value="RND_pump_MFP"/>
</dbReference>
<evidence type="ECO:0000313" key="5">
    <source>
        <dbReference type="EMBL" id="MBO8440567.1"/>
    </source>
</evidence>
<comment type="similarity">
    <text evidence="1">Belongs to the membrane fusion protein (MFP) (TC 8.A.1) family.</text>
</comment>
<feature type="domain" description="CusB-like beta-barrel" evidence="3">
    <location>
        <begin position="189"/>
        <end position="260"/>
    </location>
</feature>
<dbReference type="InterPro" id="IPR058637">
    <property type="entry name" value="YknX-like_C"/>
</dbReference>
<dbReference type="Gene3D" id="2.40.420.20">
    <property type="match status" value="1"/>
</dbReference>
<proteinExistence type="inferred from homology"/>
<dbReference type="FunFam" id="2.40.30.170:FF:000010">
    <property type="entry name" value="Efflux RND transporter periplasmic adaptor subunit"/>
    <property type="match status" value="1"/>
</dbReference>
<gene>
    <name evidence="5" type="ORF">IAC51_07955</name>
</gene>
<accession>A0A940IFF0</accession>
<comment type="caution">
    <text evidence="5">The sequence shown here is derived from an EMBL/GenBank/DDBJ whole genome shotgun (WGS) entry which is preliminary data.</text>
</comment>
<dbReference type="Gene3D" id="2.40.50.100">
    <property type="match status" value="1"/>
</dbReference>
<organism evidence="5 6">
    <name type="scientific">Candidatus Aphodosoma intestinipullorum</name>
    <dbReference type="NCBI Taxonomy" id="2840674"/>
    <lineage>
        <taxon>Bacteria</taxon>
        <taxon>Pseudomonadati</taxon>
        <taxon>Bacteroidota</taxon>
        <taxon>Bacteroidia</taxon>
        <taxon>Bacteroidales</taxon>
        <taxon>Candidatus Aphodosoma</taxon>
    </lineage>
</organism>
<evidence type="ECO:0000259" key="2">
    <source>
        <dbReference type="Pfam" id="PF25917"/>
    </source>
</evidence>
<dbReference type="Gene3D" id="2.40.30.170">
    <property type="match status" value="1"/>
</dbReference>
<dbReference type="InterPro" id="IPR058792">
    <property type="entry name" value="Beta-barrel_RND_2"/>
</dbReference>
<dbReference type="PANTHER" id="PTHR30469:SF15">
    <property type="entry name" value="HLYD FAMILY OF SECRETION PROTEINS"/>
    <property type="match status" value="1"/>
</dbReference>
<reference evidence="5" key="1">
    <citation type="submission" date="2020-10" db="EMBL/GenBank/DDBJ databases">
        <authorList>
            <person name="Gilroy R."/>
        </authorList>
    </citation>
    <scope>NUCLEOTIDE SEQUENCE</scope>
    <source>
        <strain evidence="5">3924</strain>
    </source>
</reference>
<dbReference type="GO" id="GO:1990281">
    <property type="term" value="C:efflux pump complex"/>
    <property type="evidence" value="ECO:0007669"/>
    <property type="project" value="TreeGrafter"/>
</dbReference>
<dbReference type="PANTHER" id="PTHR30469">
    <property type="entry name" value="MULTIDRUG RESISTANCE PROTEIN MDTA"/>
    <property type="match status" value="1"/>
</dbReference>
<dbReference type="SUPFAM" id="SSF111369">
    <property type="entry name" value="HlyD-like secretion proteins"/>
    <property type="match status" value="1"/>
</dbReference>
<dbReference type="Proteomes" id="UP000712007">
    <property type="component" value="Unassembled WGS sequence"/>
</dbReference>